<dbReference type="RefSeq" id="WP_090592477.1">
    <property type="nucleotide sequence ID" value="NZ_CP104302.1"/>
</dbReference>
<dbReference type="Proteomes" id="UP000230551">
    <property type="component" value="Unassembled WGS sequence"/>
</dbReference>
<feature type="signal peptide" evidence="1">
    <location>
        <begin position="1"/>
        <end position="26"/>
    </location>
</feature>
<sequence length="156" mass="16021">MTFSRTTAAIAAVVLTFGLTACSSSGSVNETPTTAVSSEAEPANTDLATLVPPPAGATETKGPHQIDNGGIHLYYQVDGSPKDVMAAFRDALAEHGWEMTTITSGGGDHGGGATYTGTHGDAYGVFDGGGFQTTTHVDVCVWPTKPADPDCDRDDE</sequence>
<dbReference type="AlphaFoldDB" id="A0A2G5P7C7"/>
<protein>
    <submittedName>
        <fullName evidence="2">Uncharacterized protein</fullName>
    </submittedName>
</protein>
<evidence type="ECO:0000313" key="2">
    <source>
        <dbReference type="EMBL" id="PIB74279.1"/>
    </source>
</evidence>
<keyword evidence="3" id="KW-1185">Reference proteome</keyword>
<organism evidence="2 3">
    <name type="scientific">Mycolicibacterium brumae</name>
    <dbReference type="NCBI Taxonomy" id="85968"/>
    <lineage>
        <taxon>Bacteria</taxon>
        <taxon>Bacillati</taxon>
        <taxon>Actinomycetota</taxon>
        <taxon>Actinomycetes</taxon>
        <taxon>Mycobacteriales</taxon>
        <taxon>Mycobacteriaceae</taxon>
        <taxon>Mycolicibacterium</taxon>
    </lineage>
</organism>
<keyword evidence="1" id="KW-0732">Signal</keyword>
<dbReference type="OrthoDB" id="4749256at2"/>
<evidence type="ECO:0000313" key="3">
    <source>
        <dbReference type="Proteomes" id="UP000230551"/>
    </source>
</evidence>
<dbReference type="PROSITE" id="PS51257">
    <property type="entry name" value="PROKAR_LIPOPROTEIN"/>
    <property type="match status" value="1"/>
</dbReference>
<proteinExistence type="predicted"/>
<feature type="chain" id="PRO_5013653649" evidence="1">
    <location>
        <begin position="27"/>
        <end position="156"/>
    </location>
</feature>
<comment type="caution">
    <text evidence="2">The sequence shown here is derived from an EMBL/GenBank/DDBJ whole genome shotgun (WGS) entry which is preliminary data.</text>
</comment>
<reference evidence="2 3" key="1">
    <citation type="journal article" date="2017" name="Infect. Genet. Evol.">
        <title>The new phylogeny of the genus Mycobacterium: The old and the news.</title>
        <authorList>
            <person name="Tortoli E."/>
            <person name="Fedrizzi T."/>
            <person name="Meehan C.J."/>
            <person name="Trovato A."/>
            <person name="Grottola A."/>
            <person name="Giacobazzi E."/>
            <person name="Serpini G.F."/>
            <person name="Tagliazucchi S."/>
            <person name="Fabio A."/>
            <person name="Bettua C."/>
            <person name="Bertorelli R."/>
            <person name="Frascaro F."/>
            <person name="De Sanctis V."/>
            <person name="Pecorari M."/>
            <person name="Jousson O."/>
            <person name="Segata N."/>
            <person name="Cirillo D.M."/>
        </authorList>
    </citation>
    <scope>NUCLEOTIDE SEQUENCE [LARGE SCALE GENOMIC DNA]</scope>
    <source>
        <strain evidence="2 3">CIP1034565</strain>
    </source>
</reference>
<evidence type="ECO:0000256" key="1">
    <source>
        <dbReference type="SAM" id="SignalP"/>
    </source>
</evidence>
<name>A0A2G5P7C7_9MYCO</name>
<gene>
    <name evidence="2" type="ORF">CQY22_013485</name>
</gene>
<dbReference type="EMBL" id="PDCN02000018">
    <property type="protein sequence ID" value="PIB74279.1"/>
    <property type="molecule type" value="Genomic_DNA"/>
</dbReference>
<accession>A0A2G5P7C7</accession>